<evidence type="ECO:0000256" key="1">
    <source>
        <dbReference type="ARBA" id="ARBA00004651"/>
    </source>
</evidence>
<organism evidence="9 10">
    <name type="scientific">Amycolatopsis endophytica</name>
    <dbReference type="NCBI Taxonomy" id="860233"/>
    <lineage>
        <taxon>Bacteria</taxon>
        <taxon>Bacillati</taxon>
        <taxon>Actinomycetota</taxon>
        <taxon>Actinomycetes</taxon>
        <taxon>Pseudonocardiales</taxon>
        <taxon>Pseudonocardiaceae</taxon>
        <taxon>Amycolatopsis</taxon>
    </lineage>
</organism>
<dbReference type="PANTHER" id="PTHR43163:SF6">
    <property type="entry name" value="DIPEPTIDE TRANSPORT SYSTEM PERMEASE PROTEIN DPPB-RELATED"/>
    <property type="match status" value="1"/>
</dbReference>
<gene>
    <name evidence="9" type="ORF">HNR02_005080</name>
</gene>
<evidence type="ECO:0000256" key="3">
    <source>
        <dbReference type="ARBA" id="ARBA00022475"/>
    </source>
</evidence>
<dbReference type="GO" id="GO:0005886">
    <property type="term" value="C:plasma membrane"/>
    <property type="evidence" value="ECO:0007669"/>
    <property type="project" value="UniProtKB-SubCell"/>
</dbReference>
<evidence type="ECO:0000256" key="5">
    <source>
        <dbReference type="ARBA" id="ARBA00022989"/>
    </source>
</evidence>
<dbReference type="Gene3D" id="1.10.3720.10">
    <property type="entry name" value="MetI-like"/>
    <property type="match status" value="1"/>
</dbReference>
<accession>A0A853BAM5</accession>
<dbReference type="PANTHER" id="PTHR43163">
    <property type="entry name" value="DIPEPTIDE TRANSPORT SYSTEM PERMEASE PROTEIN DPPB-RELATED"/>
    <property type="match status" value="1"/>
</dbReference>
<dbReference type="GO" id="GO:0055085">
    <property type="term" value="P:transmembrane transport"/>
    <property type="evidence" value="ECO:0007669"/>
    <property type="project" value="InterPro"/>
</dbReference>
<evidence type="ECO:0000313" key="9">
    <source>
        <dbReference type="EMBL" id="NYI91757.1"/>
    </source>
</evidence>
<name>A0A853BAM5_9PSEU</name>
<dbReference type="CDD" id="cd06261">
    <property type="entry name" value="TM_PBP2"/>
    <property type="match status" value="1"/>
</dbReference>
<dbReference type="Proteomes" id="UP000549616">
    <property type="component" value="Unassembled WGS sequence"/>
</dbReference>
<keyword evidence="6 7" id="KW-0472">Membrane</keyword>
<reference evidence="9 10" key="1">
    <citation type="submission" date="2020-07" db="EMBL/GenBank/DDBJ databases">
        <title>Sequencing the genomes of 1000 actinobacteria strains.</title>
        <authorList>
            <person name="Klenk H.-P."/>
        </authorList>
    </citation>
    <scope>NUCLEOTIDE SEQUENCE [LARGE SCALE GENOMIC DNA]</scope>
    <source>
        <strain evidence="9 10">DSM 104006</strain>
    </source>
</reference>
<feature type="transmembrane region" description="Helical" evidence="7">
    <location>
        <begin position="109"/>
        <end position="133"/>
    </location>
</feature>
<feature type="domain" description="ABC transmembrane type-1" evidence="8">
    <location>
        <begin position="105"/>
        <end position="306"/>
    </location>
</feature>
<dbReference type="PROSITE" id="PS50928">
    <property type="entry name" value="ABC_TM1"/>
    <property type="match status" value="1"/>
</dbReference>
<sequence>MPGGLAKALRRAGQAVFVVWAAFTGAFVALYLLPSDPVTLMLAQKAGGDTAVIDPAQAAQLRTAYGFDRPLWEQYLTLLGRAVTGDLGASVQTGEPVRGLILGALPQTAALAAFALLLALAAGVALALLAGLARGGVLRQILESVPAAGVSIPSFWLGLLLLQLLAFHWPLFPATGGDGFASLVLPAITLAVPTAAIVAQVLGRSLRETLGEPYVQLARAKGASRTWILFRHALRNASLPAVTITGILVGNLLGGAVVVETVFGRHALGSVTVDAVSNQDLPVVLGLVVLAAVVYVVVSLVVEAVYPLLDPRVRPVVSAR</sequence>
<comment type="subcellular location">
    <subcellularLocation>
        <location evidence="1 7">Cell membrane</location>
        <topology evidence="1 7">Multi-pass membrane protein</topology>
    </subcellularLocation>
</comment>
<keyword evidence="4 7" id="KW-0812">Transmembrane</keyword>
<keyword evidence="2 7" id="KW-0813">Transport</keyword>
<comment type="caution">
    <text evidence="9">The sequence shown here is derived from an EMBL/GenBank/DDBJ whole genome shotgun (WGS) entry which is preliminary data.</text>
</comment>
<keyword evidence="3" id="KW-1003">Cell membrane</keyword>
<feature type="transmembrane region" description="Helical" evidence="7">
    <location>
        <begin position="179"/>
        <end position="202"/>
    </location>
</feature>
<feature type="transmembrane region" description="Helical" evidence="7">
    <location>
        <begin position="239"/>
        <end position="263"/>
    </location>
</feature>
<comment type="similarity">
    <text evidence="7">Belongs to the binding-protein-dependent transport system permease family.</text>
</comment>
<dbReference type="RefSeq" id="WP_179775600.1">
    <property type="nucleotide sequence ID" value="NZ_JACCFK010000001.1"/>
</dbReference>
<keyword evidence="10" id="KW-1185">Reference proteome</keyword>
<evidence type="ECO:0000256" key="4">
    <source>
        <dbReference type="ARBA" id="ARBA00022692"/>
    </source>
</evidence>
<dbReference type="InterPro" id="IPR000515">
    <property type="entry name" value="MetI-like"/>
</dbReference>
<evidence type="ECO:0000256" key="6">
    <source>
        <dbReference type="ARBA" id="ARBA00023136"/>
    </source>
</evidence>
<dbReference type="Pfam" id="PF00528">
    <property type="entry name" value="BPD_transp_1"/>
    <property type="match status" value="1"/>
</dbReference>
<feature type="transmembrane region" description="Helical" evidence="7">
    <location>
        <begin position="12"/>
        <end position="33"/>
    </location>
</feature>
<dbReference type="SUPFAM" id="SSF161098">
    <property type="entry name" value="MetI-like"/>
    <property type="match status" value="1"/>
</dbReference>
<dbReference type="AlphaFoldDB" id="A0A853BAM5"/>
<protein>
    <submittedName>
        <fullName evidence="9">Peptide/nickel transport system permease protein</fullName>
    </submittedName>
</protein>
<evidence type="ECO:0000259" key="8">
    <source>
        <dbReference type="PROSITE" id="PS50928"/>
    </source>
</evidence>
<evidence type="ECO:0000256" key="2">
    <source>
        <dbReference type="ARBA" id="ARBA00022448"/>
    </source>
</evidence>
<feature type="transmembrane region" description="Helical" evidence="7">
    <location>
        <begin position="145"/>
        <end position="167"/>
    </location>
</feature>
<evidence type="ECO:0000256" key="7">
    <source>
        <dbReference type="RuleBase" id="RU363032"/>
    </source>
</evidence>
<dbReference type="EMBL" id="JACCFK010000001">
    <property type="protein sequence ID" value="NYI91757.1"/>
    <property type="molecule type" value="Genomic_DNA"/>
</dbReference>
<keyword evidence="5 7" id="KW-1133">Transmembrane helix</keyword>
<feature type="transmembrane region" description="Helical" evidence="7">
    <location>
        <begin position="283"/>
        <end position="306"/>
    </location>
</feature>
<dbReference type="InterPro" id="IPR035906">
    <property type="entry name" value="MetI-like_sf"/>
</dbReference>
<proteinExistence type="inferred from homology"/>
<evidence type="ECO:0000313" key="10">
    <source>
        <dbReference type="Proteomes" id="UP000549616"/>
    </source>
</evidence>